<keyword evidence="2" id="KW-1185">Reference proteome</keyword>
<sequence>MLLRAVSYDTNFCSAHDLSIEGWPMHEVTAHPQAAQVIKLFHDLWNTNFLPET</sequence>
<reference evidence="1 2" key="1">
    <citation type="journal article" date="2021" name="Int. J. Syst. Evol. Microbiol.">
        <title>Reticulibacter mediterranei gen. nov., sp. nov., within the new family Reticulibacteraceae fam. nov., and Ktedonospora formicarum gen. nov., sp. nov., Ktedonobacter robiniae sp. nov., Dictyobacter formicarum sp. nov. and Dictyobacter arantiisoli sp. nov., belonging to the class Ktedonobacteria.</title>
        <authorList>
            <person name="Yabe S."/>
            <person name="Zheng Y."/>
            <person name="Wang C.M."/>
            <person name="Sakai Y."/>
            <person name="Abe K."/>
            <person name="Yokota A."/>
            <person name="Donadio S."/>
            <person name="Cavaletti L."/>
            <person name="Monciardini P."/>
        </authorList>
    </citation>
    <scope>NUCLEOTIDE SEQUENCE [LARGE SCALE GENOMIC DNA]</scope>
    <source>
        <strain evidence="1 2">SOSP1-9</strain>
    </source>
</reference>
<protein>
    <submittedName>
        <fullName evidence="1">Uncharacterized protein</fullName>
    </submittedName>
</protein>
<dbReference type="EMBL" id="BNJJ01000026">
    <property type="protein sequence ID" value="GHO88653.1"/>
    <property type="molecule type" value="Genomic_DNA"/>
</dbReference>
<comment type="caution">
    <text evidence="1">The sequence shown here is derived from an EMBL/GenBank/DDBJ whole genome shotgun (WGS) entry which is preliminary data.</text>
</comment>
<evidence type="ECO:0000313" key="2">
    <source>
        <dbReference type="Proteomes" id="UP000635565"/>
    </source>
</evidence>
<dbReference type="Proteomes" id="UP000635565">
    <property type="component" value="Unassembled WGS sequence"/>
</dbReference>
<organism evidence="1 2">
    <name type="scientific">Dictyobacter formicarum</name>
    <dbReference type="NCBI Taxonomy" id="2778368"/>
    <lineage>
        <taxon>Bacteria</taxon>
        <taxon>Bacillati</taxon>
        <taxon>Chloroflexota</taxon>
        <taxon>Ktedonobacteria</taxon>
        <taxon>Ktedonobacterales</taxon>
        <taxon>Dictyobacteraceae</taxon>
        <taxon>Dictyobacter</taxon>
    </lineage>
</organism>
<gene>
    <name evidence="1" type="ORF">KSZ_66590</name>
</gene>
<accession>A0ABQ3VTE2</accession>
<name>A0ABQ3VTE2_9CHLR</name>
<proteinExistence type="predicted"/>
<evidence type="ECO:0000313" key="1">
    <source>
        <dbReference type="EMBL" id="GHO88653.1"/>
    </source>
</evidence>
<dbReference type="RefSeq" id="WP_201366214.1">
    <property type="nucleotide sequence ID" value="NZ_BNJJ01000026.1"/>
</dbReference>